<dbReference type="EMBL" id="AE005672">
    <property type="protein sequence ID" value="AAK75582.1"/>
    <property type="molecule type" value="Genomic_DNA"/>
</dbReference>
<dbReference type="Proteomes" id="UP000000585">
    <property type="component" value="Chromosome"/>
</dbReference>
<dbReference type="EnsemblBacteria" id="AAK75582">
    <property type="protein sequence ID" value="AAK75582"/>
    <property type="gene ID" value="SP_1490"/>
</dbReference>
<reference evidence="1 2" key="1">
    <citation type="journal article" date="2001" name="Science">
        <title>Complete genome sequence of a virulent isolate of Streptococcus pneumoniae.</title>
        <authorList>
            <person name="Tettelin H."/>
            <person name="Nelson K.E."/>
            <person name="Paulsen I.T."/>
            <person name="Eisen J.A."/>
            <person name="Read T.D."/>
            <person name="Peterson S."/>
            <person name="Heidelberg J."/>
            <person name="DeBoy R.T."/>
            <person name="Haft D.H."/>
            <person name="Dodson R.J."/>
            <person name="Durkin A.S."/>
            <person name="Gwinn M."/>
            <person name="Kolonay J.F."/>
            <person name="Nelson W.C."/>
            <person name="Peterson J.D."/>
            <person name="Umayam L.A."/>
            <person name="White O."/>
            <person name="Salzberg S.L."/>
            <person name="Lewis M.R."/>
            <person name="Radune D."/>
            <person name="Holtzapple E."/>
            <person name="Khouri H."/>
            <person name="Wolf A.M."/>
            <person name="Utterback T.R."/>
            <person name="Hansen C.L."/>
            <person name="McDonald L.A."/>
            <person name="Feldblyum T.V."/>
            <person name="Angiuoli S."/>
            <person name="Dickinson T."/>
            <person name="Hickey E.K."/>
            <person name="Holt I.E."/>
            <person name="Loftus B.J."/>
            <person name="Yang F."/>
            <person name="Smith H.O."/>
            <person name="Venter J.C."/>
            <person name="Dougherty B.A."/>
            <person name="Morrison D.A."/>
            <person name="Hollingshead S.K."/>
            <person name="Fraser C.M."/>
        </authorList>
    </citation>
    <scope>NUCLEOTIDE SEQUENCE [LARGE SCALE GENOMIC DNA]</scope>
    <source>
        <strain evidence="2">ATCC BAA-334 / TIGR4</strain>
    </source>
</reference>
<name>A0A0H2UR07_STRPN</name>
<protein>
    <submittedName>
        <fullName evidence="1">Uncharacterized protein</fullName>
    </submittedName>
</protein>
<evidence type="ECO:0000313" key="2">
    <source>
        <dbReference type="Proteomes" id="UP000000585"/>
    </source>
</evidence>
<organism evidence="1 2">
    <name type="scientific">Streptococcus pneumoniae serotype 4 (strain ATCC BAA-334 / TIGR4)</name>
    <dbReference type="NCBI Taxonomy" id="170187"/>
    <lineage>
        <taxon>Bacteria</taxon>
        <taxon>Bacillati</taxon>
        <taxon>Bacillota</taxon>
        <taxon>Bacilli</taxon>
        <taxon>Lactobacillales</taxon>
        <taxon>Streptococcaceae</taxon>
        <taxon>Streptococcus</taxon>
    </lineage>
</organism>
<keyword evidence="2" id="KW-1185">Reference proteome</keyword>
<accession>A0A0H2UR07</accession>
<sequence>MLEIDLTVLNDLPYSCFILLYKPETVYIFSK</sequence>
<gene>
    <name evidence="1" type="ordered locus">SP_1490</name>
</gene>
<evidence type="ECO:0000313" key="1">
    <source>
        <dbReference type="EMBL" id="AAK75582.1"/>
    </source>
</evidence>
<dbReference type="PaxDb" id="170187-SP_1490"/>
<dbReference type="KEGG" id="spn:SP_1490"/>
<proteinExistence type="predicted"/>
<dbReference type="AlphaFoldDB" id="A0A0H2UR07"/>